<feature type="region of interest" description="Disordered" evidence="1">
    <location>
        <begin position="71"/>
        <end position="98"/>
    </location>
</feature>
<keyword evidence="3" id="KW-1185">Reference proteome</keyword>
<organism evidence="2 3">
    <name type="scientific">Trapa incisa</name>
    <dbReference type="NCBI Taxonomy" id="236973"/>
    <lineage>
        <taxon>Eukaryota</taxon>
        <taxon>Viridiplantae</taxon>
        <taxon>Streptophyta</taxon>
        <taxon>Embryophyta</taxon>
        <taxon>Tracheophyta</taxon>
        <taxon>Spermatophyta</taxon>
        <taxon>Magnoliopsida</taxon>
        <taxon>eudicotyledons</taxon>
        <taxon>Gunneridae</taxon>
        <taxon>Pentapetalae</taxon>
        <taxon>rosids</taxon>
        <taxon>malvids</taxon>
        <taxon>Myrtales</taxon>
        <taxon>Lythraceae</taxon>
        <taxon>Trapa</taxon>
    </lineage>
</organism>
<name>A0AAN7PN98_9MYRT</name>
<dbReference type="Proteomes" id="UP001345219">
    <property type="component" value="Chromosome 16"/>
</dbReference>
<gene>
    <name evidence="2" type="ORF">SAY87_020795</name>
</gene>
<comment type="caution">
    <text evidence="2">The sequence shown here is derived from an EMBL/GenBank/DDBJ whole genome shotgun (WGS) entry which is preliminary data.</text>
</comment>
<reference evidence="2 3" key="1">
    <citation type="journal article" date="2023" name="Hortic Res">
        <title>Pangenome of water caltrop reveals structural variations and asymmetric subgenome divergence after allopolyploidization.</title>
        <authorList>
            <person name="Zhang X."/>
            <person name="Chen Y."/>
            <person name="Wang L."/>
            <person name="Yuan Y."/>
            <person name="Fang M."/>
            <person name="Shi L."/>
            <person name="Lu R."/>
            <person name="Comes H.P."/>
            <person name="Ma Y."/>
            <person name="Chen Y."/>
            <person name="Huang G."/>
            <person name="Zhou Y."/>
            <person name="Zheng Z."/>
            <person name="Qiu Y."/>
        </authorList>
    </citation>
    <scope>NUCLEOTIDE SEQUENCE [LARGE SCALE GENOMIC DNA]</scope>
    <source>
        <tissue evidence="2">Roots</tissue>
    </source>
</reference>
<protein>
    <submittedName>
        <fullName evidence="2">Uncharacterized protein</fullName>
    </submittedName>
</protein>
<dbReference type="EMBL" id="JAXIOK010000016">
    <property type="protein sequence ID" value="KAK4751997.1"/>
    <property type="molecule type" value="Genomic_DNA"/>
</dbReference>
<evidence type="ECO:0000313" key="2">
    <source>
        <dbReference type="EMBL" id="KAK4751997.1"/>
    </source>
</evidence>
<dbReference type="AlphaFoldDB" id="A0AAN7PN98"/>
<accession>A0AAN7PN98</accession>
<proteinExistence type="predicted"/>
<evidence type="ECO:0000313" key="3">
    <source>
        <dbReference type="Proteomes" id="UP001345219"/>
    </source>
</evidence>
<feature type="compositionally biased region" description="Low complexity" evidence="1">
    <location>
        <begin position="77"/>
        <end position="91"/>
    </location>
</feature>
<evidence type="ECO:0000256" key="1">
    <source>
        <dbReference type="SAM" id="MobiDB-lite"/>
    </source>
</evidence>
<sequence length="98" mass="10611">MLLESPGFSSLRGGTDSFLGSACMYTLNLRTERSTHSSYLASTLYFGAMDPLFSSAIDALSTIRQCEILTEVETEESPSPSSSSSTFSTRSQCFSVLQ</sequence>